<dbReference type="Proteomes" id="UP000886998">
    <property type="component" value="Unassembled WGS sequence"/>
</dbReference>
<evidence type="ECO:0000313" key="1">
    <source>
        <dbReference type="EMBL" id="GFY62129.1"/>
    </source>
</evidence>
<proteinExistence type="predicted"/>
<sequence>MPVVRADVVEGQSIDNRGSIQTTSAFGKHAMGEFKGPNMEMNALRHVCSQEVVTDPHPETYTQSLLYIPNENLVAVESNASSVQTNGQDIKESKRKVTPSLDSLDCENNFILSGSIVECWESNVIPLLNDSDEHVNNLFQTFGINEILPNIAITLKRRENITDLVIIRKTLSFVGGMLLVLWGRRQYVIWIPL</sequence>
<dbReference type="EMBL" id="BMAV01014080">
    <property type="protein sequence ID" value="GFY62129.1"/>
    <property type="molecule type" value="Genomic_DNA"/>
</dbReference>
<organism evidence="1 2">
    <name type="scientific">Trichonephila inaurata madagascariensis</name>
    <dbReference type="NCBI Taxonomy" id="2747483"/>
    <lineage>
        <taxon>Eukaryota</taxon>
        <taxon>Metazoa</taxon>
        <taxon>Ecdysozoa</taxon>
        <taxon>Arthropoda</taxon>
        <taxon>Chelicerata</taxon>
        <taxon>Arachnida</taxon>
        <taxon>Araneae</taxon>
        <taxon>Araneomorphae</taxon>
        <taxon>Entelegynae</taxon>
        <taxon>Araneoidea</taxon>
        <taxon>Nephilidae</taxon>
        <taxon>Trichonephila</taxon>
        <taxon>Trichonephila inaurata</taxon>
    </lineage>
</organism>
<name>A0A8X6Y391_9ARAC</name>
<gene>
    <name evidence="1" type="ORF">TNIN_422491</name>
</gene>
<keyword evidence="2" id="KW-1185">Reference proteome</keyword>
<reference evidence="1" key="1">
    <citation type="submission" date="2020-08" db="EMBL/GenBank/DDBJ databases">
        <title>Multicomponent nature underlies the extraordinary mechanical properties of spider dragline silk.</title>
        <authorList>
            <person name="Kono N."/>
            <person name="Nakamura H."/>
            <person name="Mori M."/>
            <person name="Yoshida Y."/>
            <person name="Ohtoshi R."/>
            <person name="Malay A.D."/>
            <person name="Moran D.A.P."/>
            <person name="Tomita M."/>
            <person name="Numata K."/>
            <person name="Arakawa K."/>
        </authorList>
    </citation>
    <scope>NUCLEOTIDE SEQUENCE</scope>
</reference>
<protein>
    <submittedName>
        <fullName evidence="1">Uncharacterized protein</fullName>
    </submittedName>
</protein>
<accession>A0A8X6Y391</accession>
<dbReference type="AlphaFoldDB" id="A0A8X6Y391"/>
<comment type="caution">
    <text evidence="1">The sequence shown here is derived from an EMBL/GenBank/DDBJ whole genome shotgun (WGS) entry which is preliminary data.</text>
</comment>
<evidence type="ECO:0000313" key="2">
    <source>
        <dbReference type="Proteomes" id="UP000886998"/>
    </source>
</evidence>